<dbReference type="EMBL" id="CP071793">
    <property type="protein sequence ID" value="QTD48837.1"/>
    <property type="molecule type" value="Genomic_DNA"/>
</dbReference>
<dbReference type="SUPFAM" id="SSF53474">
    <property type="entry name" value="alpha/beta-Hydrolases"/>
    <property type="match status" value="1"/>
</dbReference>
<evidence type="ECO:0000259" key="1">
    <source>
        <dbReference type="Pfam" id="PF01764"/>
    </source>
</evidence>
<dbReference type="AlphaFoldDB" id="A0A8A4TH41"/>
<accession>A0A8A4TH41</accession>
<dbReference type="GO" id="GO:0006629">
    <property type="term" value="P:lipid metabolic process"/>
    <property type="evidence" value="ECO:0007669"/>
    <property type="project" value="InterPro"/>
</dbReference>
<dbReference type="Pfam" id="PF01764">
    <property type="entry name" value="Lipase_3"/>
    <property type="match status" value="1"/>
</dbReference>
<gene>
    <name evidence="2" type="ORF">J3U87_24915</name>
</gene>
<evidence type="ECO:0000313" key="3">
    <source>
        <dbReference type="Proteomes" id="UP000663929"/>
    </source>
</evidence>
<evidence type="ECO:0000313" key="2">
    <source>
        <dbReference type="EMBL" id="QTD48837.1"/>
    </source>
</evidence>
<dbReference type="Proteomes" id="UP000663929">
    <property type="component" value="Chromosome"/>
</dbReference>
<name>A0A8A4TH41_SULCO</name>
<protein>
    <recommendedName>
        <fullName evidence="1">Fungal lipase-type domain-containing protein</fullName>
    </recommendedName>
</protein>
<proteinExistence type="predicted"/>
<dbReference type="InterPro" id="IPR029058">
    <property type="entry name" value="AB_hydrolase_fold"/>
</dbReference>
<feature type="domain" description="Fungal lipase-type" evidence="1">
    <location>
        <begin position="157"/>
        <end position="247"/>
    </location>
</feature>
<reference evidence="2" key="1">
    <citation type="submission" date="2021-03" db="EMBL/GenBank/DDBJ databases">
        <title>Acanthopleuribacteraceae sp. M133.</title>
        <authorList>
            <person name="Wang G."/>
        </authorList>
    </citation>
    <scope>NUCLEOTIDE SEQUENCE</scope>
    <source>
        <strain evidence="2">M133</strain>
    </source>
</reference>
<dbReference type="KEGG" id="scor:J3U87_24915"/>
<organism evidence="2 3">
    <name type="scientific">Sulfidibacter corallicola</name>
    <dbReference type="NCBI Taxonomy" id="2818388"/>
    <lineage>
        <taxon>Bacteria</taxon>
        <taxon>Pseudomonadati</taxon>
        <taxon>Acidobacteriota</taxon>
        <taxon>Holophagae</taxon>
        <taxon>Acanthopleuribacterales</taxon>
        <taxon>Acanthopleuribacteraceae</taxon>
        <taxon>Sulfidibacter</taxon>
    </lineage>
</organism>
<dbReference type="Gene3D" id="3.40.50.1820">
    <property type="entry name" value="alpha/beta hydrolase"/>
    <property type="match status" value="1"/>
</dbReference>
<keyword evidence="3" id="KW-1185">Reference proteome</keyword>
<sequence>MNPTFDTLQQVMSLNFLSNAVSSVIDTYDALQTLARQRIGDTLADNTVQAMIGQWDLVWGPVIFSNSADPSQPDKKVVVDNLMFVAQRNDSQDYVVATAGTNPISWFGWFVEDFSVRETVPWPYGTAPAGLEPRISKGTAVGVNILWTMQDQGLTVQDFLEQQVAQASGTMNVTVTGHSLGGALSAGTALALFDTQATWNPDGKAVVAAVPSAGATLGDADFATYYSQQLGLRTNRIWNSLDIVPHAWNLSLLAQASNLYSPFLAPNLLINGFVALASSAAAGNGYTQINAEMPGLPSQVNLDMVFAPTPLSSLLLDLVQDTVTGILKKHLSGITLDIAEAYVKAVIAKLKQKWGEAAFDVPQSEITARMQQENTAADLSTLGAGSLRVGETSFPNINDFLAWLQQQFSGLLSFLGQAGYQHVTVYFYSLGIQELVARMTQIEQES</sequence>
<dbReference type="InterPro" id="IPR002921">
    <property type="entry name" value="Fungal_lipase-type"/>
</dbReference>
<dbReference type="RefSeq" id="WP_237378487.1">
    <property type="nucleotide sequence ID" value="NZ_CP071793.1"/>
</dbReference>